<evidence type="ECO:0000259" key="4">
    <source>
        <dbReference type="PROSITE" id="PS51034"/>
    </source>
</evidence>
<dbReference type="Gene3D" id="2.10.25.10">
    <property type="entry name" value="Laminin"/>
    <property type="match status" value="2"/>
</dbReference>
<dbReference type="InterPro" id="IPR001507">
    <property type="entry name" value="ZP_dom"/>
</dbReference>
<dbReference type="CDD" id="cd00054">
    <property type="entry name" value="EGF_CA"/>
    <property type="match status" value="1"/>
</dbReference>
<comment type="caution">
    <text evidence="5">The sequence shown here is derived from an EMBL/GenBank/DDBJ whole genome shotgun (WGS) entry which is preliminary data.</text>
</comment>
<dbReference type="OrthoDB" id="2015116at2759"/>
<dbReference type="AlphaFoldDB" id="A0A9Q1DXC7"/>
<protein>
    <recommendedName>
        <fullName evidence="4">ZP domain-containing protein</fullName>
    </recommendedName>
</protein>
<evidence type="ECO:0000256" key="3">
    <source>
        <dbReference type="ARBA" id="ARBA00023157"/>
    </source>
</evidence>
<evidence type="ECO:0000313" key="6">
    <source>
        <dbReference type="Proteomes" id="UP001152803"/>
    </source>
</evidence>
<dbReference type="SMART" id="SM00241">
    <property type="entry name" value="ZP"/>
    <property type="match status" value="1"/>
</dbReference>
<dbReference type="InterPro" id="IPR055355">
    <property type="entry name" value="ZP-C"/>
</dbReference>
<dbReference type="Gene3D" id="2.60.40.3210">
    <property type="entry name" value="Zona pellucida, ZP-N domain"/>
    <property type="match status" value="1"/>
</dbReference>
<name>A0A9Q1DXC7_CONCO</name>
<dbReference type="InterPro" id="IPR057774">
    <property type="entry name" value="D8C_UMOD/GP2/OIT3-like"/>
</dbReference>
<feature type="domain" description="ZP" evidence="4">
    <location>
        <begin position="316"/>
        <end position="526"/>
    </location>
</feature>
<dbReference type="Proteomes" id="UP001152803">
    <property type="component" value="Unassembled WGS sequence"/>
</dbReference>
<dbReference type="InterPro" id="IPR042235">
    <property type="entry name" value="ZP-C_dom"/>
</dbReference>
<dbReference type="InterPro" id="IPR018097">
    <property type="entry name" value="EGF_Ca-bd_CS"/>
</dbReference>
<evidence type="ECO:0000313" key="5">
    <source>
        <dbReference type="EMBL" id="KAJ8283523.1"/>
    </source>
</evidence>
<evidence type="ECO:0000256" key="2">
    <source>
        <dbReference type="ARBA" id="ARBA00022729"/>
    </source>
</evidence>
<evidence type="ECO:0000256" key="1">
    <source>
        <dbReference type="ARBA" id="ARBA00022536"/>
    </source>
</evidence>
<dbReference type="Pfam" id="PF00100">
    <property type="entry name" value="Zona_pellucida"/>
    <property type="match status" value="1"/>
</dbReference>
<dbReference type="PANTHER" id="PTHR14002:SF20">
    <property type="entry name" value="ZONA PELLUCIDA-LIKE DOMAIN-CONTAINING PROTEIN 1"/>
    <property type="match status" value="1"/>
</dbReference>
<dbReference type="PROSITE" id="PS01187">
    <property type="entry name" value="EGF_CA"/>
    <property type="match status" value="1"/>
</dbReference>
<dbReference type="PANTHER" id="PTHR14002">
    <property type="entry name" value="ENDOGLIN/TGF-BETA RECEPTOR TYPE III"/>
    <property type="match status" value="1"/>
</dbReference>
<gene>
    <name evidence="5" type="ORF">COCON_G00023730</name>
</gene>
<dbReference type="InterPro" id="IPR000742">
    <property type="entry name" value="EGF"/>
</dbReference>
<keyword evidence="2" id="KW-0732">Signal</keyword>
<dbReference type="PROSITE" id="PS01186">
    <property type="entry name" value="EGF_2"/>
    <property type="match status" value="1"/>
</dbReference>
<proteinExistence type="predicted"/>
<keyword evidence="1" id="KW-0245">EGF-like domain</keyword>
<sequence length="526" mass="56362">MLDSCSVLSQWERTNKQKCINSCFLTHGSLQANQLASLAQQLTDCNACSMNATCLSSQEDGNMNPTCSCKDGFEGDGLSCHNPMACASGGCCSSGYRWSSDGCVDIDDCAVEEKCLSNLTCENTPGSFDCRNSSTMPPADSEPPAAHHITKRSVNPSSVLFRCGAVMCAAGQDCYAVNGVTQCRDPCTFNSRLNDPWRATNNTSQNPVRCDRSGNWQGWYRLFLGAASVQMPEKCVPMRRCGTHAPLWLPDGHPEPSHGIVLSRVCGHWSSGCCTFKSNPIHIKACPGNYFVYKFVDPSACSLAYCADVNTAVCGSCRPDESCVSEDKVNWRCERQGGELGSPDLVCGRSSMQVGLDSSVLAGKAREKAWCGFGLNARGSCGTQLTTNDTHATYSNTLFVYPVANGNETFSIPERIPLSCVYPLDSEISLDVAIRPQLSLDGAVVRAGSRPNAVMSLYRNADYTDPYSAGTVVLPLGSALYVGVSAEDAAADRFAVILESCYATPTADSDGPSRFSLIQNRSVPAP</sequence>
<dbReference type="EMBL" id="JAFJMO010000002">
    <property type="protein sequence ID" value="KAJ8283523.1"/>
    <property type="molecule type" value="Genomic_DNA"/>
</dbReference>
<organism evidence="5 6">
    <name type="scientific">Conger conger</name>
    <name type="common">Conger eel</name>
    <name type="synonym">Muraena conger</name>
    <dbReference type="NCBI Taxonomy" id="82655"/>
    <lineage>
        <taxon>Eukaryota</taxon>
        <taxon>Metazoa</taxon>
        <taxon>Chordata</taxon>
        <taxon>Craniata</taxon>
        <taxon>Vertebrata</taxon>
        <taxon>Euteleostomi</taxon>
        <taxon>Actinopterygii</taxon>
        <taxon>Neopterygii</taxon>
        <taxon>Teleostei</taxon>
        <taxon>Anguilliformes</taxon>
        <taxon>Congridae</taxon>
        <taxon>Conger</taxon>
    </lineage>
</organism>
<dbReference type="PROSITE" id="PS51034">
    <property type="entry name" value="ZP_2"/>
    <property type="match status" value="1"/>
</dbReference>
<dbReference type="Gene3D" id="2.60.40.4100">
    <property type="entry name" value="Zona pellucida, ZP-C domain"/>
    <property type="match status" value="1"/>
</dbReference>
<dbReference type="GO" id="GO:0005509">
    <property type="term" value="F:calcium ion binding"/>
    <property type="evidence" value="ECO:0007669"/>
    <property type="project" value="InterPro"/>
</dbReference>
<reference evidence="5" key="1">
    <citation type="journal article" date="2023" name="Science">
        <title>Genome structures resolve the early diversification of teleost fishes.</title>
        <authorList>
            <person name="Parey E."/>
            <person name="Louis A."/>
            <person name="Montfort J."/>
            <person name="Bouchez O."/>
            <person name="Roques C."/>
            <person name="Iampietro C."/>
            <person name="Lluch J."/>
            <person name="Castinel A."/>
            <person name="Donnadieu C."/>
            <person name="Desvignes T."/>
            <person name="Floi Bucao C."/>
            <person name="Jouanno E."/>
            <person name="Wen M."/>
            <person name="Mejri S."/>
            <person name="Dirks R."/>
            <person name="Jansen H."/>
            <person name="Henkel C."/>
            <person name="Chen W.J."/>
            <person name="Zahm M."/>
            <person name="Cabau C."/>
            <person name="Klopp C."/>
            <person name="Thompson A.W."/>
            <person name="Robinson-Rechavi M."/>
            <person name="Braasch I."/>
            <person name="Lecointre G."/>
            <person name="Bobe J."/>
            <person name="Postlethwait J.H."/>
            <person name="Berthelot C."/>
            <person name="Roest Crollius H."/>
            <person name="Guiguen Y."/>
        </authorList>
    </citation>
    <scope>NUCLEOTIDE SEQUENCE</scope>
    <source>
        <strain evidence="5">Concon-B</strain>
    </source>
</reference>
<keyword evidence="6" id="KW-1185">Reference proteome</keyword>
<keyword evidence="3" id="KW-1015">Disulfide bond</keyword>
<dbReference type="Pfam" id="PF23283">
    <property type="entry name" value="D8C_UMOD"/>
    <property type="match status" value="1"/>
</dbReference>
<accession>A0A9Q1DXC7</accession>